<evidence type="ECO:0008006" key="3">
    <source>
        <dbReference type="Google" id="ProtNLM"/>
    </source>
</evidence>
<evidence type="ECO:0000313" key="2">
    <source>
        <dbReference type="Proteomes" id="UP000807469"/>
    </source>
</evidence>
<gene>
    <name evidence="1" type="ORF">BDN70DRAFT_905842</name>
</gene>
<proteinExistence type="predicted"/>
<dbReference type="OrthoDB" id="5987198at2759"/>
<protein>
    <recommendedName>
        <fullName evidence="3">Protein kinase domain-containing protein</fullName>
    </recommendedName>
</protein>
<dbReference type="EMBL" id="MU155197">
    <property type="protein sequence ID" value="KAF9480297.1"/>
    <property type="molecule type" value="Genomic_DNA"/>
</dbReference>
<dbReference type="AlphaFoldDB" id="A0A9P5Z2M4"/>
<keyword evidence="2" id="KW-1185">Reference proteome</keyword>
<accession>A0A9P5Z2M4</accession>
<dbReference type="InterPro" id="IPR011009">
    <property type="entry name" value="Kinase-like_dom_sf"/>
</dbReference>
<reference evidence="1" key="1">
    <citation type="submission" date="2020-11" db="EMBL/GenBank/DDBJ databases">
        <authorList>
            <consortium name="DOE Joint Genome Institute"/>
            <person name="Ahrendt S."/>
            <person name="Riley R."/>
            <person name="Andreopoulos W."/>
            <person name="Labutti K."/>
            <person name="Pangilinan J."/>
            <person name="Ruiz-Duenas F.J."/>
            <person name="Barrasa J.M."/>
            <person name="Sanchez-Garcia M."/>
            <person name="Camarero S."/>
            <person name="Miyauchi S."/>
            <person name="Serrano A."/>
            <person name="Linde D."/>
            <person name="Babiker R."/>
            <person name="Drula E."/>
            <person name="Ayuso-Fernandez I."/>
            <person name="Pacheco R."/>
            <person name="Padilla G."/>
            <person name="Ferreira P."/>
            <person name="Barriuso J."/>
            <person name="Kellner H."/>
            <person name="Castanera R."/>
            <person name="Alfaro M."/>
            <person name="Ramirez L."/>
            <person name="Pisabarro A.G."/>
            <person name="Kuo A."/>
            <person name="Tritt A."/>
            <person name="Lipzen A."/>
            <person name="He G."/>
            <person name="Yan M."/>
            <person name="Ng V."/>
            <person name="Cullen D."/>
            <person name="Martin F."/>
            <person name="Rosso M.-N."/>
            <person name="Henrissat B."/>
            <person name="Hibbett D."/>
            <person name="Martinez A.T."/>
            <person name="Grigoriev I.V."/>
        </authorList>
    </citation>
    <scope>NUCLEOTIDE SEQUENCE</scope>
    <source>
        <strain evidence="1">CIRM-BRFM 674</strain>
    </source>
</reference>
<dbReference type="Gene3D" id="1.10.510.10">
    <property type="entry name" value="Transferase(Phosphotransferase) domain 1"/>
    <property type="match status" value="1"/>
</dbReference>
<organism evidence="1 2">
    <name type="scientific">Pholiota conissans</name>
    <dbReference type="NCBI Taxonomy" id="109636"/>
    <lineage>
        <taxon>Eukaryota</taxon>
        <taxon>Fungi</taxon>
        <taxon>Dikarya</taxon>
        <taxon>Basidiomycota</taxon>
        <taxon>Agaricomycotina</taxon>
        <taxon>Agaricomycetes</taxon>
        <taxon>Agaricomycetidae</taxon>
        <taxon>Agaricales</taxon>
        <taxon>Agaricineae</taxon>
        <taxon>Strophariaceae</taxon>
        <taxon>Pholiota</taxon>
    </lineage>
</organism>
<dbReference type="SUPFAM" id="SSF56112">
    <property type="entry name" value="Protein kinase-like (PK-like)"/>
    <property type="match status" value="1"/>
</dbReference>
<name>A0A9P5Z2M4_9AGAR</name>
<comment type="caution">
    <text evidence="1">The sequence shown here is derived from an EMBL/GenBank/DDBJ whole genome shotgun (WGS) entry which is preliminary data.</text>
</comment>
<dbReference type="Proteomes" id="UP000807469">
    <property type="component" value="Unassembled WGS sequence"/>
</dbReference>
<evidence type="ECO:0000313" key="1">
    <source>
        <dbReference type="EMBL" id="KAF9480297.1"/>
    </source>
</evidence>
<sequence length="331" mass="38516">MADNFSPAELYWRSKQPWLKTHGYELRPRYQPDWVPSWITNPPEEPVIGLLKREDYRWLNAPTIIDATRVKDGVVVILKKIHKLGNSYDQEAEISLYLSSSKLAGNSGNHCVPIYEMLEIPDDNNSAILVMPLLRHFSSPRFDTIGECMDFFQLIFKGLQFIHQHNIAHCNDVLLNKMYTRTQRPPRYYWIDFGNSARFDPSNKAPRIAPLHGTDKSAPDFRRAKSGEELDPFPTDIYYLGNLLRLRFTEGFPYLGYPRIYGLDFLKPLIDDMCVVRLDGIIRQQGSWTLRSQVWCSNDNIFGIIYRLCPHWARRLYYIVTRATPIPQGAD</sequence>